<proteinExistence type="predicted"/>
<dbReference type="RefSeq" id="XP_029654987.1">
    <property type="nucleotide sequence ID" value="XM_029799127.1"/>
</dbReference>
<dbReference type="KEGG" id="osn:115228560"/>
<keyword evidence="1" id="KW-1185">Reference proteome</keyword>
<name>A0A6P7U0C3_9MOLL</name>
<protein>
    <submittedName>
        <fullName evidence="2">Uncharacterized protein LOC115228560</fullName>
    </submittedName>
</protein>
<reference evidence="2" key="1">
    <citation type="submission" date="2025-08" db="UniProtKB">
        <authorList>
            <consortium name="RefSeq"/>
        </authorList>
    </citation>
    <scope>IDENTIFICATION</scope>
</reference>
<organism evidence="1 2">
    <name type="scientific">Octopus sinensis</name>
    <name type="common">East Asian common octopus</name>
    <dbReference type="NCBI Taxonomy" id="2607531"/>
    <lineage>
        <taxon>Eukaryota</taxon>
        <taxon>Metazoa</taxon>
        <taxon>Spiralia</taxon>
        <taxon>Lophotrochozoa</taxon>
        <taxon>Mollusca</taxon>
        <taxon>Cephalopoda</taxon>
        <taxon>Coleoidea</taxon>
        <taxon>Octopodiformes</taxon>
        <taxon>Octopoda</taxon>
        <taxon>Incirrata</taxon>
        <taxon>Octopodidae</taxon>
        <taxon>Octopus</taxon>
    </lineage>
</organism>
<dbReference type="Proteomes" id="UP000515154">
    <property type="component" value="Unplaced"/>
</dbReference>
<evidence type="ECO:0000313" key="1">
    <source>
        <dbReference type="Proteomes" id="UP000515154"/>
    </source>
</evidence>
<dbReference type="AlphaFoldDB" id="A0A6P7U0C3"/>
<gene>
    <name evidence="2" type="primary">LOC115228560</name>
</gene>
<accession>A0A6P7U0C3</accession>
<sequence>MLNGSYLRRHNEVIKRPHLRRQYQIKKLTKLKTHPAQSVITNEFVEIRFDTNLPMDTANLNNKPDIFIHDKSSNTITLIEVGITSQNCLKQVDVKKFYKYDLLVNELEAIYKTKMKIVPIVMTWDGIVSKFSKNYLEVLGVEDRLKAYSQTLVSQKT</sequence>
<evidence type="ECO:0000313" key="2">
    <source>
        <dbReference type="RefSeq" id="XP_029654987.1"/>
    </source>
</evidence>